<keyword evidence="2" id="KW-1185">Reference proteome</keyword>
<sequence length="176" mass="19380">MQQTKDCCILQGKEVPIDSMYALSVFTAPDDPDVPRTRVRDSLVTAVTFPLSDQRSRRASTQPWIGSRAASKANQSLADLGIRGDPMQDPLDLHRSTLRLHSTPSLQKPAGWSQRHAPVKHEQRVQNVGPLLALTGWNVGSCLKPPVVVIACLKTGFRCCRCLALCACQSCYRDLL</sequence>
<evidence type="ECO:0000313" key="1">
    <source>
        <dbReference type="EMBL" id="KAK4104542.1"/>
    </source>
</evidence>
<evidence type="ECO:0000313" key="2">
    <source>
        <dbReference type="Proteomes" id="UP001305647"/>
    </source>
</evidence>
<protein>
    <submittedName>
        <fullName evidence="1">Uncharacterized protein</fullName>
    </submittedName>
</protein>
<dbReference type="Proteomes" id="UP001305647">
    <property type="component" value="Unassembled WGS sequence"/>
</dbReference>
<reference evidence="1" key="2">
    <citation type="submission" date="2023-05" db="EMBL/GenBank/DDBJ databases">
        <authorList>
            <consortium name="Lawrence Berkeley National Laboratory"/>
            <person name="Steindorff A."/>
            <person name="Hensen N."/>
            <person name="Bonometti L."/>
            <person name="Westerberg I."/>
            <person name="Brannstrom I.O."/>
            <person name="Guillou S."/>
            <person name="Cros-Aarteil S."/>
            <person name="Calhoun S."/>
            <person name="Haridas S."/>
            <person name="Kuo A."/>
            <person name="Mondo S."/>
            <person name="Pangilinan J."/>
            <person name="Riley R."/>
            <person name="Labutti K."/>
            <person name="Andreopoulos B."/>
            <person name="Lipzen A."/>
            <person name="Chen C."/>
            <person name="Yanf M."/>
            <person name="Daum C."/>
            <person name="Ng V."/>
            <person name="Clum A."/>
            <person name="Ohm R."/>
            <person name="Martin F."/>
            <person name="Silar P."/>
            <person name="Natvig D."/>
            <person name="Lalanne C."/>
            <person name="Gautier V."/>
            <person name="Ament-Velasquez S.L."/>
            <person name="Kruys A."/>
            <person name="Hutchinson M.I."/>
            <person name="Powell A.J."/>
            <person name="Barry K."/>
            <person name="Miller A.N."/>
            <person name="Grigoriev I.V."/>
            <person name="Debuchy R."/>
            <person name="Gladieux P."/>
            <person name="Thoren M.H."/>
            <person name="Johannesson H."/>
        </authorList>
    </citation>
    <scope>NUCLEOTIDE SEQUENCE</scope>
    <source>
        <strain evidence="1">CBS 757.83</strain>
    </source>
</reference>
<dbReference type="AlphaFoldDB" id="A0AAN6QC56"/>
<accession>A0AAN6QC56</accession>
<reference evidence="1" key="1">
    <citation type="journal article" date="2023" name="Mol. Phylogenet. Evol.">
        <title>Genome-scale phylogeny and comparative genomics of the fungal order Sordariales.</title>
        <authorList>
            <person name="Hensen N."/>
            <person name="Bonometti L."/>
            <person name="Westerberg I."/>
            <person name="Brannstrom I.O."/>
            <person name="Guillou S."/>
            <person name="Cros-Aarteil S."/>
            <person name="Calhoun S."/>
            <person name="Haridas S."/>
            <person name="Kuo A."/>
            <person name="Mondo S."/>
            <person name="Pangilinan J."/>
            <person name="Riley R."/>
            <person name="LaButti K."/>
            <person name="Andreopoulos B."/>
            <person name="Lipzen A."/>
            <person name="Chen C."/>
            <person name="Yan M."/>
            <person name="Daum C."/>
            <person name="Ng V."/>
            <person name="Clum A."/>
            <person name="Steindorff A."/>
            <person name="Ohm R.A."/>
            <person name="Martin F."/>
            <person name="Silar P."/>
            <person name="Natvig D.O."/>
            <person name="Lalanne C."/>
            <person name="Gautier V."/>
            <person name="Ament-Velasquez S.L."/>
            <person name="Kruys A."/>
            <person name="Hutchinson M.I."/>
            <person name="Powell A.J."/>
            <person name="Barry K."/>
            <person name="Miller A.N."/>
            <person name="Grigoriev I.V."/>
            <person name="Debuchy R."/>
            <person name="Gladieux P."/>
            <person name="Hiltunen Thoren M."/>
            <person name="Johannesson H."/>
        </authorList>
    </citation>
    <scope>NUCLEOTIDE SEQUENCE</scope>
    <source>
        <strain evidence="1">CBS 757.83</strain>
    </source>
</reference>
<gene>
    <name evidence="1" type="ORF">N658DRAFT_181708</name>
</gene>
<comment type="caution">
    <text evidence="1">The sequence shown here is derived from an EMBL/GenBank/DDBJ whole genome shotgun (WGS) entry which is preliminary data.</text>
</comment>
<name>A0AAN6QC56_9PEZI</name>
<dbReference type="EMBL" id="MU863626">
    <property type="protein sequence ID" value="KAK4104542.1"/>
    <property type="molecule type" value="Genomic_DNA"/>
</dbReference>
<proteinExistence type="predicted"/>
<organism evidence="1 2">
    <name type="scientific">Parathielavia hyrcaniae</name>
    <dbReference type="NCBI Taxonomy" id="113614"/>
    <lineage>
        <taxon>Eukaryota</taxon>
        <taxon>Fungi</taxon>
        <taxon>Dikarya</taxon>
        <taxon>Ascomycota</taxon>
        <taxon>Pezizomycotina</taxon>
        <taxon>Sordariomycetes</taxon>
        <taxon>Sordariomycetidae</taxon>
        <taxon>Sordariales</taxon>
        <taxon>Chaetomiaceae</taxon>
        <taxon>Parathielavia</taxon>
    </lineage>
</organism>